<dbReference type="RefSeq" id="WP_269834628.1">
    <property type="nucleotide sequence ID" value="NZ_JAPZLR010000002.1"/>
</dbReference>
<evidence type="ECO:0000313" key="1">
    <source>
        <dbReference type="EMBL" id="MCZ7936663.1"/>
    </source>
</evidence>
<dbReference type="Proteomes" id="UP001151018">
    <property type="component" value="Unassembled WGS sequence"/>
</dbReference>
<dbReference type="EMBL" id="JAPZLR010000002">
    <property type="protein sequence ID" value="MCZ7936663.1"/>
    <property type="molecule type" value="Genomic_DNA"/>
</dbReference>
<sequence length="125" mass="14089">MTNALELLKASATTGHVGGRNPLEIFYDKIRMQIEYAGQIKEGKDINTRSLWFRRDGAGYVVRIGRNAFEIAGSKLFRAADLDKVVEILTAAKTTIEQDKKLQDTIALHSLERSERLKKGRAKKK</sequence>
<organism evidence="1 2">
    <name type="scientific">Agrobacterium salinitolerans</name>
    <dbReference type="NCBI Taxonomy" id="1183413"/>
    <lineage>
        <taxon>Bacteria</taxon>
        <taxon>Pseudomonadati</taxon>
        <taxon>Pseudomonadota</taxon>
        <taxon>Alphaproteobacteria</taxon>
        <taxon>Hyphomicrobiales</taxon>
        <taxon>Rhizobiaceae</taxon>
        <taxon>Rhizobium/Agrobacterium group</taxon>
        <taxon>Agrobacterium</taxon>
    </lineage>
</organism>
<comment type="caution">
    <text evidence="1">The sequence shown here is derived from an EMBL/GenBank/DDBJ whole genome shotgun (WGS) entry which is preliminary data.</text>
</comment>
<protein>
    <submittedName>
        <fullName evidence="1">Uncharacterized protein</fullName>
    </submittedName>
</protein>
<gene>
    <name evidence="1" type="ORF">O9X88_03830</name>
</gene>
<accession>A0A9X3KKV2</accession>
<name>A0A9X3KKV2_9HYPH</name>
<proteinExistence type="predicted"/>
<reference evidence="1" key="1">
    <citation type="submission" date="2022-12" db="EMBL/GenBank/DDBJ databases">
        <title>Draft genome sequences of 22 rhizogenic Agrobacterium biovar 1 strains, the causative agent of hairy root disease.</title>
        <authorList>
            <person name="Kim N."/>
            <person name="Vargas P."/>
            <person name="Rediers H."/>
        </authorList>
    </citation>
    <scope>NUCLEOTIDE SEQUENCE</scope>
    <source>
        <strain evidence="1">ST15.13.006</strain>
    </source>
</reference>
<evidence type="ECO:0000313" key="2">
    <source>
        <dbReference type="Proteomes" id="UP001151018"/>
    </source>
</evidence>
<dbReference type="AlphaFoldDB" id="A0A9X3KKV2"/>